<gene>
    <name evidence="7" type="ORF">Z043_108934</name>
</gene>
<dbReference type="Pfam" id="PF05049">
    <property type="entry name" value="IIGP"/>
    <property type="match status" value="1"/>
</dbReference>
<keyword evidence="4" id="KW-0342">GTP-binding</keyword>
<evidence type="ECO:0000256" key="4">
    <source>
        <dbReference type="ARBA" id="ARBA00023134"/>
    </source>
</evidence>
<feature type="compositionally biased region" description="Basic and acidic residues" evidence="5">
    <location>
        <begin position="151"/>
        <end position="161"/>
    </location>
</feature>
<feature type="region of interest" description="Disordered" evidence="5">
    <location>
        <begin position="85"/>
        <end position="188"/>
    </location>
</feature>
<dbReference type="EMBL" id="JARO02002705">
    <property type="protein sequence ID" value="KPP72096.1"/>
    <property type="molecule type" value="Genomic_DNA"/>
</dbReference>
<dbReference type="Proteomes" id="UP000034805">
    <property type="component" value="Unassembled WGS sequence"/>
</dbReference>
<dbReference type="GO" id="GO:0016787">
    <property type="term" value="F:hydrolase activity"/>
    <property type="evidence" value="ECO:0007669"/>
    <property type="project" value="UniProtKB-KW"/>
</dbReference>
<evidence type="ECO:0000259" key="6">
    <source>
        <dbReference type="PROSITE" id="PS51716"/>
    </source>
</evidence>
<keyword evidence="2" id="KW-0547">Nucleotide-binding</keyword>
<name>A0A0P7VA97_SCLFO</name>
<organism evidence="7 8">
    <name type="scientific">Scleropages formosus</name>
    <name type="common">Asian bonytongue</name>
    <name type="synonym">Osteoglossum formosum</name>
    <dbReference type="NCBI Taxonomy" id="113540"/>
    <lineage>
        <taxon>Eukaryota</taxon>
        <taxon>Metazoa</taxon>
        <taxon>Chordata</taxon>
        <taxon>Craniata</taxon>
        <taxon>Vertebrata</taxon>
        <taxon>Euteleostomi</taxon>
        <taxon>Actinopterygii</taxon>
        <taxon>Neopterygii</taxon>
        <taxon>Teleostei</taxon>
        <taxon>Osteoglossocephala</taxon>
        <taxon>Osteoglossomorpha</taxon>
        <taxon>Osteoglossiformes</taxon>
        <taxon>Osteoglossidae</taxon>
        <taxon>Scleropages</taxon>
    </lineage>
</organism>
<evidence type="ECO:0000256" key="5">
    <source>
        <dbReference type="SAM" id="MobiDB-lite"/>
    </source>
</evidence>
<evidence type="ECO:0000256" key="3">
    <source>
        <dbReference type="ARBA" id="ARBA00022801"/>
    </source>
</evidence>
<proteinExistence type="inferred from homology"/>
<dbReference type="InterPro" id="IPR051515">
    <property type="entry name" value="IRG"/>
</dbReference>
<dbReference type="PANTHER" id="PTHR32341:SF10">
    <property type="entry name" value="INTERFERON-INDUCIBLE GTPASE 5"/>
    <property type="match status" value="1"/>
</dbReference>
<dbReference type="PROSITE" id="PS51716">
    <property type="entry name" value="G_IRG"/>
    <property type="match status" value="1"/>
</dbReference>
<comment type="caution">
    <text evidence="7">The sequence shown here is derived from an EMBL/GenBank/DDBJ whole genome shotgun (WGS) entry which is preliminary data.</text>
</comment>
<dbReference type="InterPro" id="IPR030385">
    <property type="entry name" value="G_IRG_dom"/>
</dbReference>
<keyword evidence="3" id="KW-0378">Hydrolase</keyword>
<feature type="compositionally biased region" description="Basic and acidic residues" evidence="5">
    <location>
        <begin position="175"/>
        <end position="185"/>
    </location>
</feature>
<sequence length="628" mass="70664">MATAKTLDTTDNNEGYTVAWRKLSENLLKQVRALWGTSAHVTELKAKLNAALELCNHFTLDVAVTGGTRETNLWLAKVLCGLEQEQSEGSLKGAEGSKHREKEGKGDATKVQQLKHKEKQVGEDKKEEKQDSGKTMRESEKSRATTAGNKTGDRENVKEGESQEQGETVDFGRSQGEDENSKGDNGRVMGELDSSITFLHSHISNVRFSVLQDVFIPSPQSQVGSEHQLTPSLDHYDALVVLTSEQNQEEHLKLAIEFQERNKLLLLVRAEPGWDLLQERSTGACKTCAWERVQNLWMELKQRRAAAGLDDLGRTLGSPDQLRFCLDDSGFGCKLLGLQEVCRLLTATLPELKRKVFCEFMMDFSKELKAPKLFRVHKTTVYSEALKKKKLCQKDLDQTLELCQCRELTDQPAKLLSILNVQENFQVDIGVLGKTACGISSLVNSLRGLNNQDEGTAPTESSTTTKLTMAYPCPALPNTRLWDFPGMPLASYPPRREPKASLPPYFHPPCDIYILVLPHSFGSESIQFLKHISSLRRPCLVVLSKADQLNEETTAIVREKSLEVLHRAGLDPHLFLVSTFHPDRWDFPKLKETLHDSMPTYRREAFARYMAEQLEEGWIKNVDKCIIL</sequence>
<dbReference type="GO" id="GO:0016020">
    <property type="term" value="C:membrane"/>
    <property type="evidence" value="ECO:0007669"/>
    <property type="project" value="InterPro"/>
</dbReference>
<dbReference type="InterPro" id="IPR027417">
    <property type="entry name" value="P-loop_NTPase"/>
</dbReference>
<dbReference type="PANTHER" id="PTHR32341">
    <property type="entry name" value="INTERFERON-INDUCIBLE GTPASE"/>
    <property type="match status" value="1"/>
</dbReference>
<comment type="similarity">
    <text evidence="1">Belongs to the TRAFAC class dynamin-like GTPase superfamily. IRG family.</text>
</comment>
<dbReference type="InterPro" id="IPR007743">
    <property type="entry name" value="Immunity-related_GTPase-like"/>
</dbReference>
<dbReference type="STRING" id="113540.ENSSFOP00015030122"/>
<feature type="compositionally biased region" description="Basic and acidic residues" evidence="5">
    <location>
        <begin position="119"/>
        <end position="143"/>
    </location>
</feature>
<feature type="domain" description="IRG-type G" evidence="6">
    <location>
        <begin position="425"/>
        <end position="597"/>
    </location>
</feature>
<dbReference type="SUPFAM" id="SSF52540">
    <property type="entry name" value="P-loop containing nucleoside triphosphate hydrolases"/>
    <property type="match status" value="1"/>
</dbReference>
<feature type="compositionally biased region" description="Basic and acidic residues" evidence="5">
    <location>
        <begin position="95"/>
        <end position="108"/>
    </location>
</feature>
<dbReference type="GO" id="GO:0005525">
    <property type="term" value="F:GTP binding"/>
    <property type="evidence" value="ECO:0007669"/>
    <property type="project" value="UniProtKB-KW"/>
</dbReference>
<dbReference type="AlphaFoldDB" id="A0A0P7VA97"/>
<accession>A0A0P7VA97</accession>
<reference evidence="7 8" key="1">
    <citation type="submission" date="2015-08" db="EMBL/GenBank/DDBJ databases">
        <title>The genome of the Asian arowana (Scleropages formosus).</title>
        <authorList>
            <person name="Tan M.H."/>
            <person name="Gan H.M."/>
            <person name="Croft L.J."/>
            <person name="Austin C.M."/>
        </authorList>
    </citation>
    <scope>NUCLEOTIDE SEQUENCE [LARGE SCALE GENOMIC DNA]</scope>
    <source>
        <strain evidence="7">Aro1</strain>
    </source>
</reference>
<protein>
    <recommendedName>
        <fullName evidence="6">IRG-type G domain-containing protein</fullName>
    </recommendedName>
</protein>
<evidence type="ECO:0000313" key="8">
    <source>
        <dbReference type="Proteomes" id="UP000034805"/>
    </source>
</evidence>
<evidence type="ECO:0000313" key="7">
    <source>
        <dbReference type="EMBL" id="KPP72096.1"/>
    </source>
</evidence>
<evidence type="ECO:0000256" key="1">
    <source>
        <dbReference type="ARBA" id="ARBA00005429"/>
    </source>
</evidence>
<evidence type="ECO:0000256" key="2">
    <source>
        <dbReference type="ARBA" id="ARBA00022741"/>
    </source>
</evidence>
<dbReference type="Gene3D" id="3.40.50.300">
    <property type="entry name" value="P-loop containing nucleotide triphosphate hydrolases"/>
    <property type="match status" value="1"/>
</dbReference>